<dbReference type="EMBL" id="CP002736">
    <property type="protein sequence ID" value="AEF92922.1"/>
    <property type="molecule type" value="Genomic_DNA"/>
</dbReference>
<keyword evidence="1" id="KW-1133">Transmembrane helix</keyword>
<evidence type="ECO:0000313" key="2">
    <source>
        <dbReference type="EMBL" id="AEF92922.1"/>
    </source>
</evidence>
<organism evidence="2 3">
    <name type="scientific">Desulfotomaculum nigrificans (strain DSM 14880 / VKM B-2319 / CO-1-SRB)</name>
    <name type="common">Desulfotomaculum carboxydivorans</name>
    <dbReference type="NCBI Taxonomy" id="868595"/>
    <lineage>
        <taxon>Bacteria</taxon>
        <taxon>Bacillati</taxon>
        <taxon>Bacillota</taxon>
        <taxon>Clostridia</taxon>
        <taxon>Eubacteriales</taxon>
        <taxon>Desulfotomaculaceae</taxon>
        <taxon>Desulfotomaculum</taxon>
    </lineage>
</organism>
<reference evidence="2 3" key="1">
    <citation type="submission" date="2011-05" db="EMBL/GenBank/DDBJ databases">
        <title>Complete sequence of Desulfotomaculum carboxydivorans CO-1-SRB.</title>
        <authorList>
            <consortium name="US DOE Joint Genome Institute"/>
            <person name="Lucas S."/>
            <person name="Han J."/>
            <person name="Lapidus A."/>
            <person name="Cheng J.-F."/>
            <person name="Goodwin L."/>
            <person name="Pitluck S."/>
            <person name="Peters L."/>
            <person name="Mikhailova N."/>
            <person name="Lu M."/>
            <person name="Han C."/>
            <person name="Tapia R."/>
            <person name="Land M."/>
            <person name="Hauser L."/>
            <person name="Kyrpides N."/>
            <person name="Ivanova N."/>
            <person name="Pagani I."/>
            <person name="Stams A."/>
            <person name="Plugge C."/>
            <person name="Muyzer G."/>
            <person name="Kuever J."/>
            <person name="Parshina S."/>
            <person name="Ivanova A."/>
            <person name="Nazina T."/>
            <person name="Woyke T."/>
        </authorList>
    </citation>
    <scope>NUCLEOTIDE SEQUENCE [LARGE SCALE GENOMIC DNA]</scope>
    <source>
        <strain evidence="3">DSM 14880 / VKM B-2319 / CO-1-SRB</strain>
    </source>
</reference>
<sequence length="97" mass="10874" precursor="true">MKFINLNKLGKLLITVAVILSFLFGTMVENRYQVVHNLQAVTENVNAIILPTGQKIKERFGDYYREAEKTYDAIKIGTAISLAIVLSSFPKKSDRGP</sequence>
<dbReference type="KEGG" id="dca:Desca_0017"/>
<keyword evidence="1" id="KW-0812">Transmembrane</keyword>
<accession>F6B3V7</accession>
<name>F6B3V7_DESCC</name>
<feature type="transmembrane region" description="Helical" evidence="1">
    <location>
        <begin position="12"/>
        <end position="28"/>
    </location>
</feature>
<dbReference type="RefSeq" id="WP_013809377.1">
    <property type="nucleotide sequence ID" value="NC_015565.1"/>
</dbReference>
<proteinExistence type="predicted"/>
<evidence type="ECO:0000256" key="1">
    <source>
        <dbReference type="SAM" id="Phobius"/>
    </source>
</evidence>
<dbReference type="AlphaFoldDB" id="F6B3V7"/>
<dbReference type="Proteomes" id="UP000009226">
    <property type="component" value="Chromosome"/>
</dbReference>
<evidence type="ECO:0000313" key="3">
    <source>
        <dbReference type="Proteomes" id="UP000009226"/>
    </source>
</evidence>
<keyword evidence="3" id="KW-1185">Reference proteome</keyword>
<gene>
    <name evidence="2" type="ordered locus">Desca_0017</name>
</gene>
<protein>
    <submittedName>
        <fullName evidence="2">Uncharacterized protein</fullName>
    </submittedName>
</protein>
<dbReference type="HOGENOM" id="CLU_2342171_0_0_9"/>
<keyword evidence="1" id="KW-0472">Membrane</keyword>